<dbReference type="InterPro" id="IPR036098">
    <property type="entry name" value="Thymidylate_synthase_ThyX_sf"/>
</dbReference>
<dbReference type="CDD" id="cd20175">
    <property type="entry name" value="ThyX"/>
    <property type="match status" value="1"/>
</dbReference>
<dbReference type="PANTHER" id="PTHR34934:SF1">
    <property type="entry name" value="FLAVIN-DEPENDENT THYMIDYLATE SYNTHASE"/>
    <property type="match status" value="1"/>
</dbReference>
<feature type="non-terminal residue" evidence="1">
    <location>
        <position position="1"/>
    </location>
</feature>
<organism evidence="1 2">
    <name type="scientific">Streptococcus pneumoniae</name>
    <dbReference type="NCBI Taxonomy" id="1313"/>
    <lineage>
        <taxon>Bacteria</taxon>
        <taxon>Bacillati</taxon>
        <taxon>Bacillota</taxon>
        <taxon>Bacilli</taxon>
        <taxon>Lactobacillales</taxon>
        <taxon>Streptococcaceae</taxon>
        <taxon>Streptococcus</taxon>
    </lineage>
</organism>
<dbReference type="SUPFAM" id="SSF69796">
    <property type="entry name" value="Thymidylate synthase-complementing protein Thy1"/>
    <property type="match status" value="1"/>
</dbReference>
<sequence>RPVNKKQGSDGEVTFLRYVGFKEETIKEGQERHIEYSLDLYKDMIEAGVAPEMARMVLPQNMMTSFWWSGSLDAFADMCKLRCKPDAQ</sequence>
<dbReference type="PROSITE" id="PS51331">
    <property type="entry name" value="THYX"/>
    <property type="match status" value="1"/>
</dbReference>
<dbReference type="GO" id="GO:0004799">
    <property type="term" value="F:thymidylate synthase activity"/>
    <property type="evidence" value="ECO:0007669"/>
    <property type="project" value="TreeGrafter"/>
</dbReference>
<dbReference type="InterPro" id="IPR003669">
    <property type="entry name" value="Thymidylate_synthase_ThyX"/>
</dbReference>
<dbReference type="Gene3D" id="3.30.1360.170">
    <property type="match status" value="1"/>
</dbReference>
<dbReference type="GO" id="GO:0050660">
    <property type="term" value="F:flavin adenine dinucleotide binding"/>
    <property type="evidence" value="ECO:0007669"/>
    <property type="project" value="InterPro"/>
</dbReference>
<gene>
    <name evidence="1" type="ORF">GM545_14150</name>
</gene>
<dbReference type="Proteomes" id="UP000467349">
    <property type="component" value="Unassembled WGS sequence"/>
</dbReference>
<reference evidence="1 2" key="1">
    <citation type="submission" date="2019-11" db="EMBL/GenBank/DDBJ databases">
        <title>Growth characteristics of pneumococcus vary with the chemical composition of the capsule and with environmental conditions.</title>
        <authorList>
            <person name="Tothpal A."/>
            <person name="Desobry K."/>
            <person name="Joshi S."/>
            <person name="Wyllie A.L."/>
            <person name="Weinberger D.M."/>
        </authorList>
    </citation>
    <scope>NUCLEOTIDE SEQUENCE [LARGE SCALE GENOMIC DNA]</scope>
    <source>
        <strain evidence="2">pnumococcus09N</strain>
    </source>
</reference>
<name>A0A7X3BZI3_STREE</name>
<proteinExistence type="predicted"/>
<dbReference type="Pfam" id="PF02511">
    <property type="entry name" value="Thy1"/>
    <property type="match status" value="1"/>
</dbReference>
<protein>
    <submittedName>
        <fullName evidence="1">Thymidylate synthase (FAD)</fullName>
    </submittedName>
</protein>
<feature type="non-terminal residue" evidence="1">
    <location>
        <position position="88"/>
    </location>
</feature>
<evidence type="ECO:0000313" key="2">
    <source>
        <dbReference type="Proteomes" id="UP000467349"/>
    </source>
</evidence>
<dbReference type="GO" id="GO:0006231">
    <property type="term" value="P:dTMP biosynthetic process"/>
    <property type="evidence" value="ECO:0007669"/>
    <property type="project" value="InterPro"/>
</dbReference>
<dbReference type="RefSeq" id="WP_196301031.1">
    <property type="nucleotide sequence ID" value="NZ_WNHU01000659.1"/>
</dbReference>
<dbReference type="AlphaFoldDB" id="A0A7X3BZI3"/>
<dbReference type="GO" id="GO:0050797">
    <property type="term" value="F:thymidylate synthase (FAD) activity"/>
    <property type="evidence" value="ECO:0007669"/>
    <property type="project" value="InterPro"/>
</dbReference>
<dbReference type="GO" id="GO:0070402">
    <property type="term" value="F:NADPH binding"/>
    <property type="evidence" value="ECO:0007669"/>
    <property type="project" value="TreeGrafter"/>
</dbReference>
<accession>A0A7X3BZI3</accession>
<dbReference type="PANTHER" id="PTHR34934">
    <property type="entry name" value="FLAVIN-DEPENDENT THYMIDYLATE SYNTHASE"/>
    <property type="match status" value="1"/>
</dbReference>
<dbReference type="EMBL" id="WNHU01000659">
    <property type="protein sequence ID" value="MTV44671.1"/>
    <property type="molecule type" value="Genomic_DNA"/>
</dbReference>
<evidence type="ECO:0000313" key="1">
    <source>
        <dbReference type="EMBL" id="MTV44671.1"/>
    </source>
</evidence>
<comment type="caution">
    <text evidence="1">The sequence shown here is derived from an EMBL/GenBank/DDBJ whole genome shotgun (WGS) entry which is preliminary data.</text>
</comment>